<dbReference type="GO" id="GO:0008713">
    <property type="term" value="F:ADP-heptose-lipopolysaccharide heptosyltransferase activity"/>
    <property type="evidence" value="ECO:0007669"/>
    <property type="project" value="TreeGrafter"/>
</dbReference>
<sequence length="356" mass="40427">MSLSQPKRILIIKLRHHGDVLLTTPVADAVKQHFPDCEIDMLVYSETADIIRDNNQFAQIFTIDRQWKKLGTKARLLHEYALFRQLKARNYDWAFNLSDQWRAALIAKLCAKCTVGFSIKKRNNIIWKKLHDFLNPVLDVDHHIVEAHLAVLPPLVRPDDYTPRVRMEISPKIRNSLHEKLRAAGWQGQDYVLMHPGSRWMFKCWEDGRNAALVQLLLNHGQNVVLTAAPSADEQKMLAEILARLNIPAGSNVCTLSGNLNLRELAAAIDGAKLFIGVDSVPMHIAAALDKPQIALFGPSWVNRWRPYSDKATVIWAGDFSELPHPDSIHTDDKTRLLKAITLEAVWEKTKEKLGL</sequence>
<dbReference type="InterPro" id="IPR002201">
    <property type="entry name" value="Glyco_trans_9"/>
</dbReference>
<organism evidence="3 4">
    <name type="scientific">Neisseria chenwenguii</name>
    <dbReference type="NCBI Taxonomy" id="1853278"/>
    <lineage>
        <taxon>Bacteria</taxon>
        <taxon>Pseudomonadati</taxon>
        <taxon>Pseudomonadota</taxon>
        <taxon>Betaproteobacteria</taxon>
        <taxon>Neisseriales</taxon>
        <taxon>Neisseriaceae</taxon>
        <taxon>Neisseria</taxon>
    </lineage>
</organism>
<dbReference type="KEGG" id="nei:BG910_07470"/>
<dbReference type="PANTHER" id="PTHR30160:SF1">
    <property type="entry name" value="LIPOPOLYSACCHARIDE 1,2-N-ACETYLGLUCOSAMINETRANSFERASE-RELATED"/>
    <property type="match status" value="1"/>
</dbReference>
<dbReference type="Pfam" id="PF01075">
    <property type="entry name" value="Glyco_transf_9"/>
    <property type="match status" value="1"/>
</dbReference>
<dbReference type="Proteomes" id="UP000198238">
    <property type="component" value="Chromosome"/>
</dbReference>
<dbReference type="NCBIfam" id="TIGR02201">
    <property type="entry name" value="heptsyl_trn_III"/>
    <property type="match status" value="1"/>
</dbReference>
<name>A0A220S281_9NEIS</name>
<dbReference type="CDD" id="cd03789">
    <property type="entry name" value="GT9_LPS_heptosyltransferase"/>
    <property type="match status" value="1"/>
</dbReference>
<dbReference type="Gene3D" id="3.40.50.2000">
    <property type="entry name" value="Glycogen Phosphorylase B"/>
    <property type="match status" value="2"/>
</dbReference>
<keyword evidence="1" id="KW-0328">Glycosyltransferase</keyword>
<dbReference type="InterPro" id="IPR011916">
    <property type="entry name" value="LipoPS_heptosylTferase-III"/>
</dbReference>
<dbReference type="PANTHER" id="PTHR30160">
    <property type="entry name" value="TETRAACYLDISACCHARIDE 4'-KINASE-RELATED"/>
    <property type="match status" value="1"/>
</dbReference>
<evidence type="ECO:0000256" key="2">
    <source>
        <dbReference type="ARBA" id="ARBA00022679"/>
    </source>
</evidence>
<dbReference type="OrthoDB" id="9781892at2"/>
<protein>
    <submittedName>
        <fullName evidence="3">Putative lipopolysaccharide heptosyltransferase III</fullName>
    </submittedName>
</protein>
<dbReference type="RefSeq" id="WP_089036301.1">
    <property type="nucleotide sequence ID" value="NZ_CP022278.1"/>
</dbReference>
<dbReference type="SUPFAM" id="SSF53756">
    <property type="entry name" value="UDP-Glycosyltransferase/glycogen phosphorylase"/>
    <property type="match status" value="1"/>
</dbReference>
<evidence type="ECO:0000313" key="3">
    <source>
        <dbReference type="EMBL" id="ASK27600.1"/>
    </source>
</evidence>
<accession>A0A220S281</accession>
<dbReference type="AlphaFoldDB" id="A0A220S281"/>
<dbReference type="EMBL" id="CP022278">
    <property type="protein sequence ID" value="ASK27600.1"/>
    <property type="molecule type" value="Genomic_DNA"/>
</dbReference>
<proteinExistence type="predicted"/>
<keyword evidence="4" id="KW-1185">Reference proteome</keyword>
<keyword evidence="2 3" id="KW-0808">Transferase</keyword>
<dbReference type="GO" id="GO:0009244">
    <property type="term" value="P:lipopolysaccharide core region biosynthetic process"/>
    <property type="evidence" value="ECO:0007669"/>
    <property type="project" value="TreeGrafter"/>
</dbReference>
<evidence type="ECO:0000313" key="4">
    <source>
        <dbReference type="Proteomes" id="UP000198238"/>
    </source>
</evidence>
<reference evidence="3 4" key="1">
    <citation type="submission" date="2017-06" db="EMBL/GenBank/DDBJ databases">
        <title>Neisseria chenwenguii sp. nov., isolated from the intestinal contents of Tibetan Plateau Pika in Yushu, Qinghai Province, China.</title>
        <authorList>
            <person name="Zhang G."/>
        </authorList>
    </citation>
    <scope>NUCLEOTIDE SEQUENCE [LARGE SCALE GENOMIC DNA]</scope>
    <source>
        <strain evidence="3 4">10023</strain>
    </source>
</reference>
<evidence type="ECO:0000256" key="1">
    <source>
        <dbReference type="ARBA" id="ARBA00022676"/>
    </source>
</evidence>
<gene>
    <name evidence="3" type="primary">rfaQ</name>
    <name evidence="3" type="ORF">BG910_07470</name>
</gene>
<dbReference type="InterPro" id="IPR051199">
    <property type="entry name" value="LPS_LOS_Heptosyltrfase"/>
</dbReference>
<dbReference type="GO" id="GO:0005829">
    <property type="term" value="C:cytosol"/>
    <property type="evidence" value="ECO:0007669"/>
    <property type="project" value="TreeGrafter"/>
</dbReference>